<accession>A0A392SW02</accession>
<dbReference type="EMBL" id="LXQA010455893">
    <property type="protein sequence ID" value="MCI52983.1"/>
    <property type="molecule type" value="Genomic_DNA"/>
</dbReference>
<comment type="caution">
    <text evidence="2">The sequence shown here is derived from an EMBL/GenBank/DDBJ whole genome shotgun (WGS) entry which is preliminary data.</text>
</comment>
<feature type="non-terminal residue" evidence="2">
    <location>
        <position position="1"/>
    </location>
</feature>
<sequence length="46" mass="5384">CDSVSFILQKVEEEGVEEIGDDLEYNDVEADEDYDEDDDDEFEDDF</sequence>
<dbReference type="Proteomes" id="UP000265520">
    <property type="component" value="Unassembled WGS sequence"/>
</dbReference>
<name>A0A392SW02_9FABA</name>
<evidence type="ECO:0000313" key="2">
    <source>
        <dbReference type="EMBL" id="MCI52983.1"/>
    </source>
</evidence>
<evidence type="ECO:0000313" key="3">
    <source>
        <dbReference type="Proteomes" id="UP000265520"/>
    </source>
</evidence>
<proteinExistence type="predicted"/>
<feature type="compositionally biased region" description="Acidic residues" evidence="1">
    <location>
        <begin position="14"/>
        <end position="46"/>
    </location>
</feature>
<reference evidence="2 3" key="1">
    <citation type="journal article" date="2018" name="Front. Plant Sci.">
        <title>Red Clover (Trifolium pratense) and Zigzag Clover (T. medium) - A Picture of Genomic Similarities and Differences.</title>
        <authorList>
            <person name="Dluhosova J."/>
            <person name="Istvanek J."/>
            <person name="Nedelnik J."/>
            <person name="Repkova J."/>
        </authorList>
    </citation>
    <scope>NUCLEOTIDE SEQUENCE [LARGE SCALE GENOMIC DNA]</scope>
    <source>
        <strain evidence="3">cv. 10/8</strain>
        <tissue evidence="2">Leaf</tissue>
    </source>
</reference>
<feature type="region of interest" description="Disordered" evidence="1">
    <location>
        <begin position="12"/>
        <end position="46"/>
    </location>
</feature>
<evidence type="ECO:0000256" key="1">
    <source>
        <dbReference type="SAM" id="MobiDB-lite"/>
    </source>
</evidence>
<keyword evidence="3" id="KW-1185">Reference proteome</keyword>
<dbReference type="AlphaFoldDB" id="A0A392SW02"/>
<protein>
    <submittedName>
        <fullName evidence="2">Uncharacterized protein</fullName>
    </submittedName>
</protein>
<organism evidence="2 3">
    <name type="scientific">Trifolium medium</name>
    <dbReference type="NCBI Taxonomy" id="97028"/>
    <lineage>
        <taxon>Eukaryota</taxon>
        <taxon>Viridiplantae</taxon>
        <taxon>Streptophyta</taxon>
        <taxon>Embryophyta</taxon>
        <taxon>Tracheophyta</taxon>
        <taxon>Spermatophyta</taxon>
        <taxon>Magnoliopsida</taxon>
        <taxon>eudicotyledons</taxon>
        <taxon>Gunneridae</taxon>
        <taxon>Pentapetalae</taxon>
        <taxon>rosids</taxon>
        <taxon>fabids</taxon>
        <taxon>Fabales</taxon>
        <taxon>Fabaceae</taxon>
        <taxon>Papilionoideae</taxon>
        <taxon>50 kb inversion clade</taxon>
        <taxon>NPAAA clade</taxon>
        <taxon>Hologalegina</taxon>
        <taxon>IRL clade</taxon>
        <taxon>Trifolieae</taxon>
        <taxon>Trifolium</taxon>
    </lineage>
</organism>